<evidence type="ECO:0000313" key="2">
    <source>
        <dbReference type="Proteomes" id="UP001628193"/>
    </source>
</evidence>
<reference evidence="1 2" key="2">
    <citation type="submission" date="2024-09" db="EMBL/GenBank/DDBJ databases">
        <title>Draft genome sequence of Candidatus Magnetaquicoccaceae bacterium FCR-1.</title>
        <authorList>
            <person name="Shimoshige H."/>
            <person name="Shimamura S."/>
            <person name="Taoka A."/>
            <person name="Kobayashi H."/>
            <person name="Maekawa T."/>
        </authorList>
    </citation>
    <scope>NUCLEOTIDE SEQUENCE [LARGE SCALE GENOMIC DNA]</scope>
    <source>
        <strain evidence="1 2">FCR-1</strain>
    </source>
</reference>
<gene>
    <name evidence="1" type="ORF">SIID45300_02481</name>
</gene>
<dbReference type="Proteomes" id="UP001628193">
    <property type="component" value="Unassembled WGS sequence"/>
</dbReference>
<name>A0ABQ0CB70_9PROT</name>
<protein>
    <submittedName>
        <fullName evidence="1">Uncharacterized protein</fullName>
    </submittedName>
</protein>
<comment type="caution">
    <text evidence="1">The sequence shown here is derived from an EMBL/GenBank/DDBJ whole genome shotgun (WGS) entry which is preliminary data.</text>
</comment>
<dbReference type="EMBL" id="BAAFGK010000004">
    <property type="protein sequence ID" value="GAB0058137.1"/>
    <property type="molecule type" value="Genomic_DNA"/>
</dbReference>
<accession>A0ABQ0CB70</accession>
<sequence length="172" mass="19638">MSTIVLIDTSVLLNILDVPGYNQDKATIDNQYKQHIQNRDRLLLPMATILETGSHIADIRNGKQRRDWGEIFVNLVKQTQRGDAPWSPLPFPDLECILTWIDEFPDFVSRGIAVGGGQVNQWKAAGFADLTIIKDWKKQCELHRMTRVMIWSLDNGLQGYDRASSESPCRNR</sequence>
<evidence type="ECO:0000313" key="1">
    <source>
        <dbReference type="EMBL" id="GAB0058137.1"/>
    </source>
</evidence>
<reference evidence="1 2" key="1">
    <citation type="submission" date="2024-05" db="EMBL/GenBank/DDBJ databases">
        <authorList>
            <consortium name="Candidatus Magnetaquicoccaceae bacterium FCR-1 genome sequencing consortium"/>
            <person name="Shimoshige H."/>
            <person name="Shimamura S."/>
            <person name="Taoka A."/>
            <person name="Kobayashi H."/>
            <person name="Maekawa T."/>
        </authorList>
    </citation>
    <scope>NUCLEOTIDE SEQUENCE [LARGE SCALE GENOMIC DNA]</scope>
    <source>
        <strain evidence="1 2">FCR-1</strain>
    </source>
</reference>
<keyword evidence="2" id="KW-1185">Reference proteome</keyword>
<organism evidence="1 2">
    <name type="scientific">Candidatus Magnetaquiglobus chichijimensis</name>
    <dbReference type="NCBI Taxonomy" id="3141448"/>
    <lineage>
        <taxon>Bacteria</taxon>
        <taxon>Pseudomonadati</taxon>
        <taxon>Pseudomonadota</taxon>
        <taxon>Magnetococcia</taxon>
        <taxon>Magnetococcales</taxon>
        <taxon>Candidatus Magnetaquicoccaceae</taxon>
        <taxon>Candidatus Magnetaquiglobus</taxon>
    </lineage>
</organism>
<dbReference type="RefSeq" id="WP_420905816.1">
    <property type="nucleotide sequence ID" value="NZ_BAAFGK010000004.1"/>
</dbReference>
<proteinExistence type="predicted"/>